<dbReference type="GO" id="GO:0016604">
    <property type="term" value="C:nuclear body"/>
    <property type="evidence" value="ECO:0007669"/>
    <property type="project" value="TreeGrafter"/>
</dbReference>
<keyword evidence="3" id="KW-0378">Hydrolase</keyword>
<dbReference type="HOGENOM" id="CLU_565112_0_0_1"/>
<dbReference type="GO" id="GO:0006369">
    <property type="term" value="P:termination of RNA polymerase II transcription"/>
    <property type="evidence" value="ECO:0007669"/>
    <property type="project" value="TreeGrafter"/>
</dbReference>
<dbReference type="Pfam" id="PF22936">
    <property type="entry name" value="Pol_BBD"/>
    <property type="match status" value="1"/>
</dbReference>
<dbReference type="InterPro" id="IPR054722">
    <property type="entry name" value="PolX-like_BBD"/>
</dbReference>
<name>S3C2M8_OPHP1</name>
<evidence type="ECO:0000313" key="4">
    <source>
        <dbReference type="Proteomes" id="UP000016923"/>
    </source>
</evidence>
<reference evidence="3 4" key="1">
    <citation type="journal article" date="2013" name="BMC Genomics">
        <title>The genome and transcriptome of the pine saprophyte Ophiostoma piceae, and a comparison with the bark beetle-associated pine pathogen Grosmannia clavigera.</title>
        <authorList>
            <person name="Haridas S."/>
            <person name="Wang Y."/>
            <person name="Lim L."/>
            <person name="Massoumi Alamouti S."/>
            <person name="Jackman S."/>
            <person name="Docking R."/>
            <person name="Robertson G."/>
            <person name="Birol I."/>
            <person name="Bohlmann J."/>
            <person name="Breuil C."/>
        </authorList>
    </citation>
    <scope>NUCLEOTIDE SEQUENCE [LARGE SCALE GENOMIC DNA]</scope>
    <source>
        <strain evidence="3 4">UAMH 11346</strain>
    </source>
</reference>
<proteinExistence type="predicted"/>
<dbReference type="CDD" id="cd18808">
    <property type="entry name" value="SF1_C_Upf1"/>
    <property type="match status" value="1"/>
</dbReference>
<dbReference type="EMBL" id="KE148150">
    <property type="protein sequence ID" value="EPE07754.1"/>
    <property type="molecule type" value="Genomic_DNA"/>
</dbReference>
<dbReference type="GO" id="GO:0004386">
    <property type="term" value="F:helicase activity"/>
    <property type="evidence" value="ECO:0007669"/>
    <property type="project" value="UniProtKB-KW"/>
</dbReference>
<gene>
    <name evidence="3" type="ORF">F503_00476</name>
</gene>
<feature type="domain" description="Retrovirus-related Pol polyprotein from transposon TNT 1-94-like beta-barrel" evidence="2">
    <location>
        <begin position="88"/>
        <end position="169"/>
    </location>
</feature>
<protein>
    <submittedName>
        <fullName evidence="3">Potentail helicase mov-10</fullName>
    </submittedName>
</protein>
<accession>S3C2M8</accession>
<evidence type="ECO:0000313" key="3">
    <source>
        <dbReference type="EMBL" id="EPE07754.1"/>
    </source>
</evidence>
<dbReference type="VEuPathDB" id="FungiDB:F503_00476"/>
<dbReference type="AlphaFoldDB" id="S3C2M8"/>
<keyword evidence="3" id="KW-0547">Nucleotide-binding</keyword>
<dbReference type="eggNOG" id="KOG1807">
    <property type="taxonomic scope" value="Eukaryota"/>
</dbReference>
<evidence type="ECO:0000259" key="2">
    <source>
        <dbReference type="Pfam" id="PF22936"/>
    </source>
</evidence>
<dbReference type="PANTHER" id="PTHR10887">
    <property type="entry name" value="DNA2/NAM7 HELICASE FAMILY"/>
    <property type="match status" value="1"/>
</dbReference>
<dbReference type="InterPro" id="IPR045055">
    <property type="entry name" value="DNA2/NAM7-like"/>
</dbReference>
<feature type="domain" description="DNA2/NAM7 helicase-like C-terminal" evidence="1">
    <location>
        <begin position="332"/>
        <end position="461"/>
    </location>
</feature>
<dbReference type="PANTHER" id="PTHR10887:SF495">
    <property type="entry name" value="HELICASE SENATAXIN ISOFORM X1-RELATED"/>
    <property type="match status" value="1"/>
</dbReference>
<dbReference type="InterPro" id="IPR027417">
    <property type="entry name" value="P-loop_NTPase"/>
</dbReference>
<dbReference type="OrthoDB" id="6513042at2759"/>
<dbReference type="GO" id="GO:0001147">
    <property type="term" value="F:transcription termination site sequence-specific DNA binding"/>
    <property type="evidence" value="ECO:0007669"/>
    <property type="project" value="TreeGrafter"/>
</dbReference>
<organism evidence="3 4">
    <name type="scientific">Ophiostoma piceae (strain UAMH 11346)</name>
    <name type="common">Sap stain fungus</name>
    <dbReference type="NCBI Taxonomy" id="1262450"/>
    <lineage>
        <taxon>Eukaryota</taxon>
        <taxon>Fungi</taxon>
        <taxon>Dikarya</taxon>
        <taxon>Ascomycota</taxon>
        <taxon>Pezizomycotina</taxon>
        <taxon>Sordariomycetes</taxon>
        <taxon>Sordariomycetidae</taxon>
        <taxon>Ophiostomatales</taxon>
        <taxon>Ophiostomataceae</taxon>
        <taxon>Ophiostoma</taxon>
    </lineage>
</organism>
<evidence type="ECO:0000259" key="1">
    <source>
        <dbReference type="Pfam" id="PF13087"/>
    </source>
</evidence>
<keyword evidence="3" id="KW-0067">ATP-binding</keyword>
<keyword evidence="4" id="KW-1185">Reference proteome</keyword>
<dbReference type="SUPFAM" id="SSF52540">
    <property type="entry name" value="P-loop containing nucleoside triphosphate hydrolases"/>
    <property type="match status" value="1"/>
</dbReference>
<sequence>MAGHSISEEYSALDVMNILGPHDDDAPWGQLQSCLSPRRQLAVRSCGWDKAVLQTTGFPVPKAAGNITTSIKAFTTTNPALASQSIVYDTGASDHIYNTTTAFHNLQLYSSPSKHVATGAGPMLLKGIGDINLVVKHQDQTYTIRLQNVYFSPSFPCNLISAGKLAQTGITLDMAQLKLVENGMPIANITMTNDIFFLRAPPPSASLSDGGTGLGQPAGRFRDNCCPSGVSSGFLVHTRDQAILLEEDACRHAKWHRQLCELSAVSQRVWEKSAEELPGITAGDMSGQTPELALLKDSFSGVNYFTYAETCGLSRESVVVEKWARSRGLTLSAPRALPIFIHCLDSESSVTESMSRVNHAQNAHAISIIKEVISSGLQESNITMITPYRSNLACLKESLTTNGLSSIPVHTTDSFQGQEAPVVVVILCTDRNPGPLFTASQNWLCVATTRHSAALIIVGDIETVPTDTTGKDTCVGAMFRYLK</sequence>
<dbReference type="InterPro" id="IPR041679">
    <property type="entry name" value="DNA2/NAM7-like_C"/>
</dbReference>
<dbReference type="Pfam" id="PF13087">
    <property type="entry name" value="AAA_12"/>
    <property type="match status" value="1"/>
</dbReference>
<dbReference type="InterPro" id="IPR047187">
    <property type="entry name" value="SF1_C_Upf1"/>
</dbReference>
<dbReference type="Gene3D" id="3.40.50.300">
    <property type="entry name" value="P-loop containing nucleotide triphosphate hydrolases"/>
    <property type="match status" value="1"/>
</dbReference>
<keyword evidence="3" id="KW-0347">Helicase</keyword>
<dbReference type="Proteomes" id="UP000016923">
    <property type="component" value="Unassembled WGS sequence"/>
</dbReference>